<keyword evidence="1" id="KW-1133">Transmembrane helix</keyword>
<proteinExistence type="predicted"/>
<evidence type="ECO:0000256" key="1">
    <source>
        <dbReference type="SAM" id="Phobius"/>
    </source>
</evidence>
<evidence type="ECO:0000256" key="2">
    <source>
        <dbReference type="SAM" id="SignalP"/>
    </source>
</evidence>
<dbReference type="Proteomes" id="UP001203761">
    <property type="component" value="Unassembled WGS sequence"/>
</dbReference>
<feature type="transmembrane region" description="Helical" evidence="1">
    <location>
        <begin position="70"/>
        <end position="92"/>
    </location>
</feature>
<organism evidence="3 4">
    <name type="scientific">Brachybacterium equifaecis</name>
    <dbReference type="NCBI Taxonomy" id="2910770"/>
    <lineage>
        <taxon>Bacteria</taxon>
        <taxon>Bacillati</taxon>
        <taxon>Actinomycetota</taxon>
        <taxon>Actinomycetes</taxon>
        <taxon>Micrococcales</taxon>
        <taxon>Dermabacteraceae</taxon>
        <taxon>Brachybacterium</taxon>
    </lineage>
</organism>
<accession>A0ABT0R0G8</accession>
<dbReference type="Pfam" id="PF10825">
    <property type="entry name" value="DUF2752"/>
    <property type="match status" value="1"/>
</dbReference>
<evidence type="ECO:0000313" key="4">
    <source>
        <dbReference type="Proteomes" id="UP001203761"/>
    </source>
</evidence>
<keyword evidence="1" id="KW-0472">Membrane</keyword>
<feature type="signal peptide" evidence="2">
    <location>
        <begin position="1"/>
        <end position="24"/>
    </location>
</feature>
<keyword evidence="4" id="KW-1185">Reference proteome</keyword>
<gene>
    <name evidence="3" type="ORF">Bequi_08405</name>
</gene>
<comment type="caution">
    <text evidence="3">The sequence shown here is derived from an EMBL/GenBank/DDBJ whole genome shotgun (WGS) entry which is preliminary data.</text>
</comment>
<feature type="transmembrane region" description="Helical" evidence="1">
    <location>
        <begin position="104"/>
        <end position="124"/>
    </location>
</feature>
<evidence type="ECO:0000313" key="3">
    <source>
        <dbReference type="EMBL" id="MCL6423406.1"/>
    </source>
</evidence>
<keyword evidence="1" id="KW-0812">Transmembrane</keyword>
<dbReference type="InterPro" id="IPR021215">
    <property type="entry name" value="DUF2752"/>
</dbReference>
<sequence length="142" mass="14570">MTAQAGPRAAVLPLGLLAAAGALALAVQAVFDPFTQHIPLCPVRAATGLLCPGCGAIRAVHALLEGDLALALHSNALLVLLLPIAAAWLAIWTVRRMRGSSRTMLPPSWLVVTLAVIALLFGALRNLPALSVLAPPSLVPGL</sequence>
<reference evidence="3" key="1">
    <citation type="submission" date="2022-02" db="EMBL/GenBank/DDBJ databases">
        <authorList>
            <person name="Lee M."/>
            <person name="Kim S.-J."/>
            <person name="Jung M.-Y."/>
        </authorList>
    </citation>
    <scope>NUCLEOTIDE SEQUENCE</scope>
    <source>
        <strain evidence="3">JHP9</strain>
    </source>
</reference>
<feature type="chain" id="PRO_5047293077" evidence="2">
    <location>
        <begin position="25"/>
        <end position="142"/>
    </location>
</feature>
<dbReference type="EMBL" id="JAKNCJ010000003">
    <property type="protein sequence ID" value="MCL6423406.1"/>
    <property type="molecule type" value="Genomic_DNA"/>
</dbReference>
<name>A0ABT0R0G8_9MICO</name>
<dbReference type="RefSeq" id="WP_249737485.1">
    <property type="nucleotide sequence ID" value="NZ_JAKNCJ010000003.1"/>
</dbReference>
<protein>
    <submittedName>
        <fullName evidence="3">DUF2752 domain-containing protein</fullName>
    </submittedName>
</protein>
<keyword evidence="2" id="KW-0732">Signal</keyword>